<keyword evidence="3" id="KW-0804">Transcription</keyword>
<keyword evidence="6" id="KW-1185">Reference proteome</keyword>
<protein>
    <submittedName>
        <fullName evidence="5">LacI family transcriptional regulator</fullName>
    </submittedName>
</protein>
<dbReference type="InterPro" id="IPR028082">
    <property type="entry name" value="Peripla_BP_I"/>
</dbReference>
<evidence type="ECO:0000256" key="3">
    <source>
        <dbReference type="ARBA" id="ARBA00023163"/>
    </source>
</evidence>
<accession>A0AA37T437</accession>
<dbReference type="GO" id="GO:0000976">
    <property type="term" value="F:transcription cis-regulatory region binding"/>
    <property type="evidence" value="ECO:0007669"/>
    <property type="project" value="TreeGrafter"/>
</dbReference>
<dbReference type="SUPFAM" id="SSF47413">
    <property type="entry name" value="lambda repressor-like DNA-binding domains"/>
    <property type="match status" value="1"/>
</dbReference>
<dbReference type="InterPro" id="IPR010982">
    <property type="entry name" value="Lambda_DNA-bd_dom_sf"/>
</dbReference>
<dbReference type="InterPro" id="IPR046335">
    <property type="entry name" value="LacI/GalR-like_sensor"/>
</dbReference>
<evidence type="ECO:0000256" key="2">
    <source>
        <dbReference type="ARBA" id="ARBA00023125"/>
    </source>
</evidence>
<dbReference type="PROSITE" id="PS50932">
    <property type="entry name" value="HTH_LACI_2"/>
    <property type="match status" value="1"/>
</dbReference>
<dbReference type="SUPFAM" id="SSF53822">
    <property type="entry name" value="Periplasmic binding protein-like I"/>
    <property type="match status" value="1"/>
</dbReference>
<name>A0AA37T437_9GAMM</name>
<dbReference type="InterPro" id="IPR000843">
    <property type="entry name" value="HTH_LacI"/>
</dbReference>
<dbReference type="Gene3D" id="1.10.260.40">
    <property type="entry name" value="lambda repressor-like DNA-binding domains"/>
    <property type="match status" value="1"/>
</dbReference>
<evidence type="ECO:0000259" key="4">
    <source>
        <dbReference type="PROSITE" id="PS50932"/>
    </source>
</evidence>
<dbReference type="RefSeq" id="WP_232593728.1">
    <property type="nucleotide sequence ID" value="NZ_BSPD01000017.1"/>
</dbReference>
<dbReference type="EMBL" id="BSPD01000017">
    <property type="protein sequence ID" value="GLS24737.1"/>
    <property type="molecule type" value="Genomic_DNA"/>
</dbReference>
<feature type="domain" description="HTH lacI-type" evidence="4">
    <location>
        <begin position="6"/>
        <end position="60"/>
    </location>
</feature>
<organism evidence="5 6">
    <name type="scientific">Marinibactrum halimedae</name>
    <dbReference type="NCBI Taxonomy" id="1444977"/>
    <lineage>
        <taxon>Bacteria</taxon>
        <taxon>Pseudomonadati</taxon>
        <taxon>Pseudomonadota</taxon>
        <taxon>Gammaproteobacteria</taxon>
        <taxon>Cellvibrionales</taxon>
        <taxon>Cellvibrionaceae</taxon>
        <taxon>Marinibactrum</taxon>
    </lineage>
</organism>
<dbReference type="CDD" id="cd01392">
    <property type="entry name" value="HTH_LacI"/>
    <property type="match status" value="1"/>
</dbReference>
<dbReference type="CDD" id="cd06295">
    <property type="entry name" value="PBP1_CelR"/>
    <property type="match status" value="1"/>
</dbReference>
<dbReference type="PANTHER" id="PTHR30146:SF120">
    <property type="entry name" value="ALANINE RACEMASE"/>
    <property type="match status" value="1"/>
</dbReference>
<dbReference type="Pfam" id="PF13377">
    <property type="entry name" value="Peripla_BP_3"/>
    <property type="match status" value="1"/>
</dbReference>
<evidence type="ECO:0000313" key="6">
    <source>
        <dbReference type="Proteomes" id="UP001156870"/>
    </source>
</evidence>
<dbReference type="Pfam" id="PF00356">
    <property type="entry name" value="LacI"/>
    <property type="match status" value="1"/>
</dbReference>
<gene>
    <name evidence="5" type="primary">malR</name>
    <name evidence="5" type="ORF">GCM10007877_04510</name>
</gene>
<dbReference type="PANTHER" id="PTHR30146">
    <property type="entry name" value="LACI-RELATED TRANSCRIPTIONAL REPRESSOR"/>
    <property type="match status" value="1"/>
</dbReference>
<dbReference type="AlphaFoldDB" id="A0AA37T437"/>
<keyword evidence="1" id="KW-0805">Transcription regulation</keyword>
<dbReference type="SMART" id="SM00354">
    <property type="entry name" value="HTH_LACI"/>
    <property type="match status" value="1"/>
</dbReference>
<evidence type="ECO:0000256" key="1">
    <source>
        <dbReference type="ARBA" id="ARBA00023015"/>
    </source>
</evidence>
<proteinExistence type="predicted"/>
<evidence type="ECO:0000313" key="5">
    <source>
        <dbReference type="EMBL" id="GLS24737.1"/>
    </source>
</evidence>
<keyword evidence="2" id="KW-0238">DNA-binding</keyword>
<dbReference type="GO" id="GO:0003700">
    <property type="term" value="F:DNA-binding transcription factor activity"/>
    <property type="evidence" value="ECO:0007669"/>
    <property type="project" value="TreeGrafter"/>
</dbReference>
<dbReference type="Gene3D" id="3.40.50.2300">
    <property type="match status" value="2"/>
</dbReference>
<dbReference type="Proteomes" id="UP001156870">
    <property type="component" value="Unassembled WGS sequence"/>
</dbReference>
<sequence>MKDSKPTSLDIAHLAGVSQPTVSRALRNSPLVSKETREKIQAIARELNYKVDVNASNLRSQSTKTLALLLCEDPGDSMINPFFLSMLGSITRAAAKEGYDLLVSFQQLSEDWRADYEDANKANGIIFLGYGDYTQYIDRISRLDQAGAHFITWGPVVPGQPGHFLGCDNTLGAYEATQHLIQLGRKHIAFIGDTSDDCPEFQDRYRGYLKALSEHGLKYNQQLHASANSTETMGFDATQTILERTEPFDSVFCCSDLMAIGTIQCLRENGYSVPDDIAVVGFDDIPTASHMTPPLTTVQQDTIKAGELLVENILSLINGEHIESRLLPPQLIIRKSCGS</sequence>
<reference evidence="5 6" key="1">
    <citation type="journal article" date="2014" name="Int. J. Syst. Evol. Microbiol.">
        <title>Complete genome sequence of Corynebacterium casei LMG S-19264T (=DSM 44701T), isolated from a smear-ripened cheese.</title>
        <authorList>
            <consortium name="US DOE Joint Genome Institute (JGI-PGF)"/>
            <person name="Walter F."/>
            <person name="Albersmeier A."/>
            <person name="Kalinowski J."/>
            <person name="Ruckert C."/>
        </authorList>
    </citation>
    <scope>NUCLEOTIDE SEQUENCE [LARGE SCALE GENOMIC DNA]</scope>
    <source>
        <strain evidence="5 6">NBRC 110095</strain>
    </source>
</reference>
<comment type="caution">
    <text evidence="5">The sequence shown here is derived from an EMBL/GenBank/DDBJ whole genome shotgun (WGS) entry which is preliminary data.</text>
</comment>